<keyword evidence="1" id="KW-1133">Transmembrane helix</keyword>
<dbReference type="OrthoDB" id="5350949at2"/>
<dbReference type="EMBL" id="ACVQ01000013">
    <property type="protein sequence ID" value="EET80311.1"/>
    <property type="molecule type" value="Genomic_DNA"/>
</dbReference>
<dbReference type="Proteomes" id="UP000003107">
    <property type="component" value="Unassembled WGS sequence"/>
</dbReference>
<feature type="transmembrane region" description="Helical" evidence="1">
    <location>
        <begin position="462"/>
        <end position="489"/>
    </location>
</feature>
<organism evidence="2 3">
    <name type="scientific">Campylobacter showae RM3277</name>
    <dbReference type="NCBI Taxonomy" id="553219"/>
    <lineage>
        <taxon>Bacteria</taxon>
        <taxon>Pseudomonadati</taxon>
        <taxon>Campylobacterota</taxon>
        <taxon>Epsilonproteobacteria</taxon>
        <taxon>Campylobacterales</taxon>
        <taxon>Campylobacteraceae</taxon>
        <taxon>Campylobacter</taxon>
    </lineage>
</organism>
<evidence type="ECO:0000313" key="2">
    <source>
        <dbReference type="EMBL" id="EET80311.1"/>
    </source>
</evidence>
<dbReference type="GeneID" id="60989733"/>
<gene>
    <name evidence="2" type="ORF">CAMSH0001_2027</name>
</gene>
<evidence type="ECO:0000256" key="1">
    <source>
        <dbReference type="SAM" id="Phobius"/>
    </source>
</evidence>
<name>C6RED5_9BACT</name>
<dbReference type="STRING" id="553219.CAMSH0001_2027"/>
<protein>
    <submittedName>
        <fullName evidence="2">Uncharacterized protein</fullName>
    </submittedName>
</protein>
<feature type="transmembrane region" description="Helical" evidence="1">
    <location>
        <begin position="424"/>
        <end position="450"/>
    </location>
</feature>
<comment type="caution">
    <text evidence="2">The sequence shown here is derived from an EMBL/GenBank/DDBJ whole genome shotgun (WGS) entry which is preliminary data.</text>
</comment>
<keyword evidence="3" id="KW-1185">Reference proteome</keyword>
<feature type="transmembrane region" description="Helical" evidence="1">
    <location>
        <begin position="510"/>
        <end position="534"/>
    </location>
</feature>
<dbReference type="AlphaFoldDB" id="C6RED5"/>
<evidence type="ECO:0000313" key="3">
    <source>
        <dbReference type="Proteomes" id="UP000003107"/>
    </source>
</evidence>
<keyword evidence="1" id="KW-0472">Membrane</keyword>
<keyword evidence="1" id="KW-0812">Transmembrane</keyword>
<accession>C6RED5</accession>
<reference evidence="2 3" key="1">
    <citation type="submission" date="2009-07" db="EMBL/GenBank/DDBJ databases">
        <authorList>
            <person name="Madupu R."/>
            <person name="Sebastian Y."/>
            <person name="Durkin A.S."/>
            <person name="Torralba M."/>
            <person name="Methe B."/>
            <person name="Sutton G.G."/>
            <person name="Strausberg R.L."/>
            <person name="Nelson K.E."/>
        </authorList>
    </citation>
    <scope>NUCLEOTIDE SEQUENCE [LARGE SCALE GENOMIC DNA]</scope>
    <source>
        <strain evidence="2 3">RM3277</strain>
    </source>
</reference>
<proteinExistence type="predicted"/>
<dbReference type="RefSeq" id="WP_002947409.1">
    <property type="nucleotide sequence ID" value="NZ_ACVQ01000013.1"/>
</dbReference>
<sequence length="639" mass="69704">MSEFDELSLHEPFLKGLCNLINGNQAKPEDLVEISHEIFDFEATATVTWEFYGKREESKIAGGAKEQIHFGGDDTRGYENHARECLLQARDSADLHEILLAELRQDAKEAVAKSGGTVRYYDFKPFSMSERCDNCGGDGQTRCGECGGRGKKTCSSCGGRGRQSCSTCGGSGGVNRPHTQYNSDGSTYVTYRYESCSSCGGSGSNTCYGCSGSGTVRCGGCGGSGYVQCAQCSGHGYFTTVANIGAYAKPSVNLRIKSRAYADELLDFLCARTCKFISQTIPFYQDEESGDESSHLFSYVGSSAITRLNFILLGKEYEAVGFSNPPYAFIRPPFFDDLFADEISMLEKIDADGKITRREAFKFFTRYCSQPALDSALKRIAKTDGAQTEAANAVIEACDGYVSRGAASKLGDTMKKCLDKISPVYSPAVWFGLGSAFWLIALVFTAGFLGENLAERYIMAPIYTLIFLALCAGVAWCVLAPLSALVTLIRRSSVPKEYRQSMRNKEAFSLFFKILAGFGAVGAIYGAISSFGYAPTLMQLDERFEASRSLEAKFREMTAKFENSSDQERETNSTVAAKTAPQITQKEKILYVQKAIGVKADGIMGARTLKKAQEFLDANLTNADEIYEAVKAKEASRAK</sequence>
<dbReference type="eggNOG" id="COG0484">
    <property type="taxonomic scope" value="Bacteria"/>
</dbReference>